<name>A0ABU2EN15_9BURK</name>
<comment type="caution">
    <text evidence="2">The sequence shown here is derived from an EMBL/GenBank/DDBJ whole genome shotgun (WGS) entry which is preliminary data.</text>
</comment>
<keyword evidence="1" id="KW-0732">Signal</keyword>
<feature type="chain" id="PRO_5045291744" evidence="1">
    <location>
        <begin position="28"/>
        <end position="193"/>
    </location>
</feature>
<dbReference type="RefSeq" id="WP_310840256.1">
    <property type="nucleotide sequence ID" value="NZ_JAVLSJ010000007.1"/>
</dbReference>
<reference evidence="2" key="1">
    <citation type="submission" date="2023-09" db="EMBL/GenBank/DDBJ databases">
        <title>Description of first Herbaspirillum huttiense subsp. nephrolepsisexaltata and Herbaspirillum huttiense subsp. lycopersicon.</title>
        <authorList>
            <person name="Poudel M."/>
            <person name="Sharma A."/>
            <person name="Goss E."/>
            <person name="Tapia J.H."/>
            <person name="Harmon C.M."/>
            <person name="Jones J.B."/>
        </authorList>
    </citation>
    <scope>NUCLEOTIDE SEQUENCE</scope>
    <source>
        <strain evidence="2">SE1</strain>
    </source>
</reference>
<organism evidence="2 3">
    <name type="scientific">Herbaspirillum huttiense subsp. lycopersici</name>
    <dbReference type="NCBI Taxonomy" id="3074428"/>
    <lineage>
        <taxon>Bacteria</taxon>
        <taxon>Pseudomonadati</taxon>
        <taxon>Pseudomonadota</taxon>
        <taxon>Betaproteobacteria</taxon>
        <taxon>Burkholderiales</taxon>
        <taxon>Oxalobacteraceae</taxon>
        <taxon>Herbaspirillum</taxon>
    </lineage>
</organism>
<accession>A0ABU2EN15</accession>
<evidence type="ECO:0000313" key="3">
    <source>
        <dbReference type="Proteomes" id="UP001246576"/>
    </source>
</evidence>
<protein>
    <submittedName>
        <fullName evidence="2">Uncharacterized protein</fullName>
    </submittedName>
</protein>
<dbReference type="Proteomes" id="UP001246576">
    <property type="component" value="Unassembled WGS sequence"/>
</dbReference>
<gene>
    <name evidence="2" type="ORF">RI048_15045</name>
</gene>
<keyword evidence="3" id="KW-1185">Reference proteome</keyword>
<evidence type="ECO:0000256" key="1">
    <source>
        <dbReference type="SAM" id="SignalP"/>
    </source>
</evidence>
<evidence type="ECO:0000313" key="2">
    <source>
        <dbReference type="EMBL" id="MDR9849550.1"/>
    </source>
</evidence>
<dbReference type="EMBL" id="JAVLSJ010000007">
    <property type="protein sequence ID" value="MDR9849550.1"/>
    <property type="molecule type" value="Genomic_DNA"/>
</dbReference>
<feature type="signal peptide" evidence="1">
    <location>
        <begin position="1"/>
        <end position="27"/>
    </location>
</feature>
<proteinExistence type="predicted"/>
<sequence length="193" mass="21239">MPQTTFLLRPLRNIAAILTLIPALALAAGAEALTFDNVNYVHRWSKNGQNEFTPPAETDLNHWTDMVTINVVEQATDGDKLAQLANLVLKRYQAAGKVVRINSLPRSDTRPAEHYIAAVLGNPGFLEAVFARFVLVDGTGFILIHSHRIYGQQAGNDMAQWLQANGPQQEAALMAWNAMPSLQSLRQLPQSAQ</sequence>